<gene>
    <name evidence="2" type="ORF">FM115_01280</name>
</gene>
<keyword evidence="1" id="KW-0472">Membrane</keyword>
<evidence type="ECO:0000313" key="2">
    <source>
        <dbReference type="EMBL" id="SJN19647.1"/>
    </source>
</evidence>
<reference evidence="2 3" key="1">
    <citation type="submission" date="2017-02" db="EMBL/GenBank/DDBJ databases">
        <authorList>
            <person name="Peterson S.W."/>
        </authorList>
    </citation>
    <scope>NUCLEOTIDE SEQUENCE [LARGE SCALE GENOMIC DNA]</scope>
    <source>
        <strain evidence="2 3">42ea</strain>
    </source>
</reference>
<accession>A0A1R4IIJ7</accession>
<name>A0A1R4IIJ7_9LACT</name>
<evidence type="ECO:0000256" key="1">
    <source>
        <dbReference type="SAM" id="Phobius"/>
    </source>
</evidence>
<sequence length="179" mass="20343">MVYNEGYILLKEFLWTKLIKFQVLYSSFLLELRLGILKEKLLDKLPKGKRDKVLSITSIGSYIAALCWLGYQVSENPIIKTIVWLYISIIGSVTFIMITSSNVNVDSKRFTPYFIFAYTIFIFSLVIFFLFAALLLLQVSASDNEGINIFIANTTAIVAVLTSVIFSLFLVLILLIMLL</sequence>
<feature type="transmembrane region" description="Helical" evidence="1">
    <location>
        <begin position="149"/>
        <end position="178"/>
    </location>
</feature>
<dbReference type="EMBL" id="FUKW01000022">
    <property type="protein sequence ID" value="SJN19647.1"/>
    <property type="molecule type" value="Genomic_DNA"/>
</dbReference>
<dbReference type="AlphaFoldDB" id="A0A1R4IIJ7"/>
<evidence type="ECO:0000313" key="3">
    <source>
        <dbReference type="Proteomes" id="UP000195611"/>
    </source>
</evidence>
<feature type="transmembrane region" description="Helical" evidence="1">
    <location>
        <begin position="53"/>
        <end position="71"/>
    </location>
</feature>
<feature type="transmembrane region" description="Helical" evidence="1">
    <location>
        <begin position="83"/>
        <end position="103"/>
    </location>
</feature>
<proteinExistence type="predicted"/>
<feature type="transmembrane region" description="Helical" evidence="1">
    <location>
        <begin position="115"/>
        <end position="137"/>
    </location>
</feature>
<keyword evidence="1" id="KW-0812">Transmembrane</keyword>
<dbReference type="Proteomes" id="UP000195611">
    <property type="component" value="Unassembled WGS sequence"/>
</dbReference>
<protein>
    <submittedName>
        <fullName evidence="2">Uncharacterized protein</fullName>
    </submittedName>
</protein>
<organism evidence="2 3">
    <name type="scientific">Marinilactibacillus psychrotolerans 42ea</name>
    <dbReference type="NCBI Taxonomy" id="1255609"/>
    <lineage>
        <taxon>Bacteria</taxon>
        <taxon>Bacillati</taxon>
        <taxon>Bacillota</taxon>
        <taxon>Bacilli</taxon>
        <taxon>Lactobacillales</taxon>
        <taxon>Carnobacteriaceae</taxon>
        <taxon>Marinilactibacillus</taxon>
    </lineage>
</organism>
<keyword evidence="1" id="KW-1133">Transmembrane helix</keyword>